<dbReference type="RefSeq" id="WP_132408554.1">
    <property type="nucleotide sequence ID" value="NZ_SMKA01000088.1"/>
</dbReference>
<dbReference type="PRINTS" id="PR00111">
    <property type="entry name" value="ABHYDROLASE"/>
</dbReference>
<feature type="domain" description="AB hydrolase-1" evidence="1">
    <location>
        <begin position="52"/>
        <end position="265"/>
    </location>
</feature>
<dbReference type="EMBL" id="SMKA01000088">
    <property type="protein sequence ID" value="TDC27806.1"/>
    <property type="molecule type" value="Genomic_DNA"/>
</dbReference>
<dbReference type="Gene3D" id="3.40.50.1820">
    <property type="entry name" value="alpha/beta hydrolase"/>
    <property type="match status" value="1"/>
</dbReference>
<comment type="caution">
    <text evidence="2">The sequence shown here is derived from an EMBL/GenBank/DDBJ whole genome shotgun (WGS) entry which is preliminary data.</text>
</comment>
<dbReference type="Pfam" id="PF12697">
    <property type="entry name" value="Abhydrolase_6"/>
    <property type="match status" value="1"/>
</dbReference>
<sequence>MYFKSAAGRDAVHEQYRALLAEWPVSNEQHLVPTASGDTFVVSCGPVDAPPLVLLHGSASTSLDWVDDVSAWSAHYRVHAVDLLGDPGLSAQVRPELDSDDHAAWLDAVLEGLGIQDSVLMVGSSLGGWIATDYAIRRPHKVRKLALLSPSGIGRQKSLIYLPAIFLLPWGRWGVLQTMRLVAGPLPAKRRGDTGEFALLVHKHFQPRRVQLPIFTADQLSRLNLLVIVGGRDRMLDSQETARRLPKATVVLRDAGHVLPSQTDRVLSWLLKDR</sequence>
<dbReference type="Proteomes" id="UP000295075">
    <property type="component" value="Unassembled WGS sequence"/>
</dbReference>
<keyword evidence="3" id="KW-1185">Reference proteome</keyword>
<organism evidence="2 3">
    <name type="scientific">Kribbella albertanoniae</name>
    <dbReference type="NCBI Taxonomy" id="1266829"/>
    <lineage>
        <taxon>Bacteria</taxon>
        <taxon>Bacillati</taxon>
        <taxon>Actinomycetota</taxon>
        <taxon>Actinomycetes</taxon>
        <taxon>Propionibacteriales</taxon>
        <taxon>Kribbellaceae</taxon>
        <taxon>Kribbella</taxon>
    </lineage>
</organism>
<evidence type="ECO:0000313" key="2">
    <source>
        <dbReference type="EMBL" id="TDC27806.1"/>
    </source>
</evidence>
<dbReference type="OrthoDB" id="5513277at2"/>
<dbReference type="InterPro" id="IPR029058">
    <property type="entry name" value="AB_hydrolase_fold"/>
</dbReference>
<proteinExistence type="predicted"/>
<dbReference type="InterPro" id="IPR000073">
    <property type="entry name" value="AB_hydrolase_1"/>
</dbReference>
<dbReference type="InterPro" id="IPR050266">
    <property type="entry name" value="AB_hydrolase_sf"/>
</dbReference>
<dbReference type="GO" id="GO:0016020">
    <property type="term" value="C:membrane"/>
    <property type="evidence" value="ECO:0007669"/>
    <property type="project" value="TreeGrafter"/>
</dbReference>
<evidence type="ECO:0000259" key="1">
    <source>
        <dbReference type="Pfam" id="PF12697"/>
    </source>
</evidence>
<keyword evidence="2" id="KW-0378">Hydrolase</keyword>
<dbReference type="PANTHER" id="PTHR43798">
    <property type="entry name" value="MONOACYLGLYCEROL LIPASE"/>
    <property type="match status" value="1"/>
</dbReference>
<dbReference type="SUPFAM" id="SSF53474">
    <property type="entry name" value="alpha/beta-Hydrolases"/>
    <property type="match status" value="1"/>
</dbReference>
<dbReference type="GO" id="GO:0016787">
    <property type="term" value="F:hydrolase activity"/>
    <property type="evidence" value="ECO:0007669"/>
    <property type="project" value="UniProtKB-KW"/>
</dbReference>
<reference evidence="2 3" key="1">
    <citation type="submission" date="2019-03" db="EMBL/GenBank/DDBJ databases">
        <title>Draft genome sequences of novel Actinobacteria.</title>
        <authorList>
            <person name="Sahin N."/>
            <person name="Ay H."/>
            <person name="Saygin H."/>
        </authorList>
    </citation>
    <scope>NUCLEOTIDE SEQUENCE [LARGE SCALE GENOMIC DNA]</scope>
    <source>
        <strain evidence="2 3">JCM 30547</strain>
    </source>
</reference>
<dbReference type="AlphaFoldDB" id="A0A4R4PYW9"/>
<accession>A0A4R4PYW9</accession>
<gene>
    <name evidence="2" type="ORF">E1261_19915</name>
</gene>
<name>A0A4R4PYW9_9ACTN</name>
<dbReference type="PANTHER" id="PTHR43798:SF33">
    <property type="entry name" value="HYDROLASE, PUTATIVE (AFU_ORTHOLOGUE AFUA_2G14860)-RELATED"/>
    <property type="match status" value="1"/>
</dbReference>
<protein>
    <submittedName>
        <fullName evidence="2">Alpha/beta fold hydrolase</fullName>
    </submittedName>
</protein>
<evidence type="ECO:0000313" key="3">
    <source>
        <dbReference type="Proteomes" id="UP000295075"/>
    </source>
</evidence>